<evidence type="ECO:0000256" key="2">
    <source>
        <dbReference type="ARBA" id="ARBA00022771"/>
    </source>
</evidence>
<name>A0A6A5HA66_CAERE</name>
<dbReference type="GO" id="GO:0008270">
    <property type="term" value="F:zinc ion binding"/>
    <property type="evidence" value="ECO:0007669"/>
    <property type="project" value="UniProtKB-KW"/>
</dbReference>
<keyword evidence="3" id="KW-0862">Zinc</keyword>
<dbReference type="SUPFAM" id="SSF57850">
    <property type="entry name" value="RING/U-box"/>
    <property type="match status" value="1"/>
</dbReference>
<dbReference type="PROSITE" id="PS00518">
    <property type="entry name" value="ZF_RING_1"/>
    <property type="match status" value="1"/>
</dbReference>
<dbReference type="AlphaFoldDB" id="A0A6A5HA66"/>
<dbReference type="CTD" id="78773675"/>
<dbReference type="KEGG" id="crq:GCK72_003669"/>
<evidence type="ECO:0000259" key="5">
    <source>
        <dbReference type="PROSITE" id="PS50089"/>
    </source>
</evidence>
<dbReference type="InterPro" id="IPR052667">
    <property type="entry name" value="E3_ubiquitin-ligase_RING"/>
</dbReference>
<reference evidence="6 7" key="1">
    <citation type="submission" date="2019-12" db="EMBL/GenBank/DDBJ databases">
        <title>Chromosome-level assembly of the Caenorhabditis remanei genome.</title>
        <authorList>
            <person name="Teterina A.A."/>
            <person name="Willis J.H."/>
            <person name="Phillips P.C."/>
        </authorList>
    </citation>
    <scope>NUCLEOTIDE SEQUENCE [LARGE SCALE GENOMIC DNA]</scope>
    <source>
        <strain evidence="6 7">PX506</strain>
        <tissue evidence="6">Whole organism</tissue>
    </source>
</reference>
<comment type="caution">
    <text evidence="6">The sequence shown here is derived from an EMBL/GenBank/DDBJ whole genome shotgun (WGS) entry which is preliminary data.</text>
</comment>
<proteinExistence type="predicted"/>
<keyword evidence="1" id="KW-0479">Metal-binding</keyword>
<dbReference type="GeneID" id="78773675"/>
<protein>
    <recommendedName>
        <fullName evidence="5">RING-type domain-containing protein</fullName>
    </recommendedName>
</protein>
<dbReference type="PANTHER" id="PTHR47156">
    <property type="entry name" value="PROTEIN CBG20824"/>
    <property type="match status" value="1"/>
</dbReference>
<dbReference type="PANTHER" id="PTHR47156:SF10">
    <property type="entry name" value="E3 UBIQUITIN-PROTEIN LIGASE TRIM-21-RELATED"/>
    <property type="match status" value="1"/>
</dbReference>
<dbReference type="RefSeq" id="XP_053588372.1">
    <property type="nucleotide sequence ID" value="XM_053724178.1"/>
</dbReference>
<keyword evidence="2 4" id="KW-0863">Zinc-finger</keyword>
<dbReference type="EMBL" id="WUAV01000002">
    <property type="protein sequence ID" value="KAF1763724.1"/>
    <property type="molecule type" value="Genomic_DNA"/>
</dbReference>
<dbReference type="Proteomes" id="UP000483820">
    <property type="component" value="Chromosome II"/>
</dbReference>
<dbReference type="Gene3D" id="3.30.40.10">
    <property type="entry name" value="Zinc/RING finger domain, C3HC4 (zinc finger)"/>
    <property type="match status" value="1"/>
</dbReference>
<dbReference type="InterPro" id="IPR013083">
    <property type="entry name" value="Znf_RING/FYVE/PHD"/>
</dbReference>
<evidence type="ECO:0000256" key="3">
    <source>
        <dbReference type="ARBA" id="ARBA00022833"/>
    </source>
</evidence>
<feature type="domain" description="RING-type" evidence="5">
    <location>
        <begin position="15"/>
        <end position="61"/>
    </location>
</feature>
<dbReference type="InterPro" id="IPR017907">
    <property type="entry name" value="Znf_RING_CS"/>
</dbReference>
<evidence type="ECO:0000313" key="7">
    <source>
        <dbReference type="Proteomes" id="UP000483820"/>
    </source>
</evidence>
<dbReference type="PROSITE" id="PS50089">
    <property type="entry name" value="ZF_RING_2"/>
    <property type="match status" value="1"/>
</dbReference>
<evidence type="ECO:0000256" key="1">
    <source>
        <dbReference type="ARBA" id="ARBA00022723"/>
    </source>
</evidence>
<organism evidence="6 7">
    <name type="scientific">Caenorhabditis remanei</name>
    <name type="common">Caenorhabditis vulgaris</name>
    <dbReference type="NCBI Taxonomy" id="31234"/>
    <lineage>
        <taxon>Eukaryota</taxon>
        <taxon>Metazoa</taxon>
        <taxon>Ecdysozoa</taxon>
        <taxon>Nematoda</taxon>
        <taxon>Chromadorea</taxon>
        <taxon>Rhabditida</taxon>
        <taxon>Rhabditina</taxon>
        <taxon>Rhabditomorpha</taxon>
        <taxon>Rhabditoidea</taxon>
        <taxon>Rhabditidae</taxon>
        <taxon>Peloderinae</taxon>
        <taxon>Caenorhabditis</taxon>
    </lineage>
</organism>
<dbReference type="InterPro" id="IPR001841">
    <property type="entry name" value="Znf_RING"/>
</dbReference>
<gene>
    <name evidence="6" type="ORF">GCK72_003669</name>
</gene>
<sequence>MSEDQKNQLTSILECRKCKNNFDDLTSDRAPRKLTTCGHTICGKCASELLKGSVITCPFDNQLTKLSDGNINSLLKNFALIEVIKELKRIDASRPTKKHVQFEDIIDDDLNTENRCFENSSHEAVASGKVPP</sequence>
<evidence type="ECO:0000313" key="6">
    <source>
        <dbReference type="EMBL" id="KAF1763724.1"/>
    </source>
</evidence>
<evidence type="ECO:0000256" key="4">
    <source>
        <dbReference type="PROSITE-ProRule" id="PRU00175"/>
    </source>
</evidence>
<accession>A0A6A5HA66</accession>
<dbReference type="Pfam" id="PF14634">
    <property type="entry name" value="zf-RING_5"/>
    <property type="match status" value="1"/>
</dbReference>